<feature type="region of interest" description="Disordered" evidence="1">
    <location>
        <begin position="420"/>
        <end position="458"/>
    </location>
</feature>
<feature type="compositionally biased region" description="Basic and acidic residues" evidence="1">
    <location>
        <begin position="260"/>
        <end position="274"/>
    </location>
</feature>
<feature type="region of interest" description="Disordered" evidence="1">
    <location>
        <begin position="247"/>
        <end position="274"/>
    </location>
</feature>
<evidence type="ECO:0000313" key="3">
    <source>
        <dbReference type="Proteomes" id="UP001530293"/>
    </source>
</evidence>
<proteinExistence type="predicted"/>
<dbReference type="AlphaFoldDB" id="A0ABD3MV03"/>
<dbReference type="EMBL" id="JALLBG020000075">
    <property type="protein sequence ID" value="KAL3767517.1"/>
    <property type="molecule type" value="Genomic_DNA"/>
</dbReference>
<dbReference type="CDD" id="cd08161">
    <property type="entry name" value="SET"/>
    <property type="match status" value="1"/>
</dbReference>
<evidence type="ECO:0000313" key="2">
    <source>
        <dbReference type="EMBL" id="KAL3767517.1"/>
    </source>
</evidence>
<keyword evidence="3" id="KW-1185">Reference proteome</keyword>
<sequence>MAPKVEIPSTSTLHVPFLSLHSKKPSSTWTLIPKSDFESAYGAFQALHIRDVSALPSSSTTTTTTATIPTTTCGVGKFQASDVQSLFASLDDQDKSSWCIENKDSHSALNLNKCDEKAPPTPDAFLDVNNINQRGYCSFLVQHSNAVKENLLSNLLPMAHLPVTNDGSTGEGDMMKVRHGPCLWLFFGKNYHSQDDGNSCALPGRPEHTDSVTHDGTWHYQLSGTKIWRLRPTTELLQQLKGKSGVNNNVHEQSLAGTKRKIDERGGSNDEGDKSKNYIEVECKQGDILVVNTRLWWHSTVIPSQDVPSISYARDFFFNTMDDNQDACNINKDEESYIAEASDELAESSMNNVDGTYAAEDIAADTILFTEHSMPDCELHRSKTNPNCQVVELEDDEGGESYMAVVTLRDIKAGEFFSILDSDDEDDSDNGEEDELNSGGGGEESDCGEEVEQCLPRT</sequence>
<dbReference type="Proteomes" id="UP001530293">
    <property type="component" value="Unassembled WGS sequence"/>
</dbReference>
<dbReference type="SUPFAM" id="SSF51197">
    <property type="entry name" value="Clavaminate synthase-like"/>
    <property type="match status" value="1"/>
</dbReference>
<feature type="compositionally biased region" description="Acidic residues" evidence="1">
    <location>
        <begin position="421"/>
        <end position="436"/>
    </location>
</feature>
<feature type="compositionally biased region" description="Polar residues" evidence="1">
    <location>
        <begin position="247"/>
        <end position="256"/>
    </location>
</feature>
<gene>
    <name evidence="2" type="ORF">ACHAWU_000180</name>
</gene>
<evidence type="ECO:0000256" key="1">
    <source>
        <dbReference type="SAM" id="MobiDB-lite"/>
    </source>
</evidence>
<protein>
    <submittedName>
        <fullName evidence="2">Uncharacterized protein</fullName>
    </submittedName>
</protein>
<reference evidence="2 3" key="1">
    <citation type="submission" date="2024-10" db="EMBL/GenBank/DDBJ databases">
        <title>Updated reference genomes for cyclostephanoid diatoms.</title>
        <authorList>
            <person name="Roberts W.R."/>
            <person name="Alverson A.J."/>
        </authorList>
    </citation>
    <scope>NUCLEOTIDE SEQUENCE [LARGE SCALE GENOMIC DNA]</scope>
    <source>
        <strain evidence="2 3">AJA232-27</strain>
    </source>
</reference>
<dbReference type="Gene3D" id="2.60.120.650">
    <property type="entry name" value="Cupin"/>
    <property type="match status" value="1"/>
</dbReference>
<name>A0ABD3MV03_9STRA</name>
<feature type="compositionally biased region" description="Acidic residues" evidence="1">
    <location>
        <begin position="443"/>
        <end position="452"/>
    </location>
</feature>
<organism evidence="2 3">
    <name type="scientific">Discostella pseudostelligera</name>
    <dbReference type="NCBI Taxonomy" id="259834"/>
    <lineage>
        <taxon>Eukaryota</taxon>
        <taxon>Sar</taxon>
        <taxon>Stramenopiles</taxon>
        <taxon>Ochrophyta</taxon>
        <taxon>Bacillariophyta</taxon>
        <taxon>Coscinodiscophyceae</taxon>
        <taxon>Thalassiosirophycidae</taxon>
        <taxon>Stephanodiscales</taxon>
        <taxon>Stephanodiscaceae</taxon>
        <taxon>Discostella</taxon>
    </lineage>
</organism>
<comment type="caution">
    <text evidence="2">The sequence shown here is derived from an EMBL/GenBank/DDBJ whole genome shotgun (WGS) entry which is preliminary data.</text>
</comment>
<accession>A0ABD3MV03</accession>